<dbReference type="RefSeq" id="WP_160786383.1">
    <property type="nucleotide sequence ID" value="NZ_CP086610.1"/>
</dbReference>
<dbReference type="Gene3D" id="1.10.10.10">
    <property type="entry name" value="Winged helix-like DNA-binding domain superfamily/Winged helix DNA-binding domain"/>
    <property type="match status" value="1"/>
</dbReference>
<evidence type="ECO:0000256" key="1">
    <source>
        <dbReference type="ARBA" id="ARBA00010466"/>
    </source>
</evidence>
<dbReference type="AlphaFoldDB" id="A0A6N8TIR2"/>
<dbReference type="Proteomes" id="UP000440304">
    <property type="component" value="Unassembled WGS sequence"/>
</dbReference>
<dbReference type="InterPro" id="IPR051054">
    <property type="entry name" value="SorC_transcr_regulators"/>
</dbReference>
<dbReference type="InterPro" id="IPR037171">
    <property type="entry name" value="NagB/RpiA_transferase-like"/>
</dbReference>
<dbReference type="InterPro" id="IPR013324">
    <property type="entry name" value="RNA_pol_sigma_r3/r4-like"/>
</dbReference>
<dbReference type="GO" id="GO:0030246">
    <property type="term" value="F:carbohydrate binding"/>
    <property type="evidence" value="ECO:0007669"/>
    <property type="project" value="InterPro"/>
</dbReference>
<dbReference type="InterPro" id="IPR013196">
    <property type="entry name" value="HTH_11"/>
</dbReference>
<evidence type="ECO:0000256" key="2">
    <source>
        <dbReference type="ARBA" id="ARBA00023015"/>
    </source>
</evidence>
<dbReference type="Gene3D" id="3.40.50.1360">
    <property type="match status" value="1"/>
</dbReference>
<dbReference type="SUPFAM" id="SSF100950">
    <property type="entry name" value="NagB/RpiA/CoA transferase-like"/>
    <property type="match status" value="1"/>
</dbReference>
<evidence type="ECO:0000313" key="7">
    <source>
        <dbReference type="EMBL" id="MXO01004.1"/>
    </source>
</evidence>
<gene>
    <name evidence="7" type="ORF">GR156_11860</name>
</gene>
<feature type="domain" description="Helix-turn-helix type 11" evidence="6">
    <location>
        <begin position="30"/>
        <end position="64"/>
    </location>
</feature>
<keyword evidence="2" id="KW-0805">Transcription regulation</keyword>
<name>A0A6N8TIR2_SHIZO</name>
<dbReference type="GO" id="GO:0003677">
    <property type="term" value="F:DNA binding"/>
    <property type="evidence" value="ECO:0007669"/>
    <property type="project" value="UniProtKB-KW"/>
</dbReference>
<comment type="similarity">
    <text evidence="1">Belongs to the SorC transcriptional regulatory family.</text>
</comment>
<proteinExistence type="inferred from homology"/>
<dbReference type="InterPro" id="IPR036388">
    <property type="entry name" value="WH-like_DNA-bd_sf"/>
</dbReference>
<evidence type="ECO:0000259" key="5">
    <source>
        <dbReference type="Pfam" id="PF04198"/>
    </source>
</evidence>
<keyword evidence="4" id="KW-0804">Transcription</keyword>
<dbReference type="Pfam" id="PF08279">
    <property type="entry name" value="HTH_11"/>
    <property type="match status" value="1"/>
</dbReference>
<accession>A0A6N8TIR2</accession>
<sequence length="326" mass="35139">MKRDDLAPTAQPTPAEFEDAVVWATWLYYEDQLTQNEIAKLLGVSRATIVNYLQDARKRGIVRILMNAEIATRTDISRRLAEKYGLEQVMVLPGQNDDNQAALLKALGAGGARLIERMTKPGDTICVSWGQTVLAIAEALDLPRPLDGLSVVQVTGASTGNKAFSAEFCTAIMARNLGAVSVNMVAPAVLSSAGLRDALMAEPVLRRQFDRISQADLIVFGVGALGPDSTMRIADVTDNAEIDEYAAEGAVAVLICRFLDSAGRQIVRDFDSRVIGIELNELRRLPRRLCVAGGANKTDAIRAVLKGGYATHLVTDMATAEQLLQG</sequence>
<comment type="caution">
    <text evidence="7">The sequence shown here is derived from an EMBL/GenBank/DDBJ whole genome shotgun (WGS) entry which is preliminary data.</text>
</comment>
<evidence type="ECO:0000256" key="4">
    <source>
        <dbReference type="ARBA" id="ARBA00023163"/>
    </source>
</evidence>
<evidence type="ECO:0000256" key="3">
    <source>
        <dbReference type="ARBA" id="ARBA00023125"/>
    </source>
</evidence>
<organism evidence="7 8">
    <name type="scientific">Shinella zoogloeoides</name>
    <name type="common">Crabtreella saccharophila</name>
    <dbReference type="NCBI Taxonomy" id="352475"/>
    <lineage>
        <taxon>Bacteria</taxon>
        <taxon>Pseudomonadati</taxon>
        <taxon>Pseudomonadota</taxon>
        <taxon>Alphaproteobacteria</taxon>
        <taxon>Hyphomicrobiales</taxon>
        <taxon>Rhizobiaceae</taxon>
        <taxon>Shinella</taxon>
    </lineage>
</organism>
<dbReference type="OrthoDB" id="9806345at2"/>
<feature type="domain" description="Sugar-binding" evidence="5">
    <location>
        <begin position="71"/>
        <end position="325"/>
    </location>
</feature>
<keyword evidence="3" id="KW-0238">DNA-binding</keyword>
<evidence type="ECO:0000259" key="6">
    <source>
        <dbReference type="Pfam" id="PF08279"/>
    </source>
</evidence>
<protein>
    <submittedName>
        <fullName evidence="7">HTH domain-containing protein</fullName>
    </submittedName>
</protein>
<dbReference type="Pfam" id="PF04198">
    <property type="entry name" value="Sugar-bind"/>
    <property type="match status" value="1"/>
</dbReference>
<reference evidence="7 8" key="1">
    <citation type="submission" date="2019-12" db="EMBL/GenBank/DDBJ databases">
        <title>Shinella granuli gen. nov., sp. nov., and proposal of the reclassification of Zoogloea ramigera ATCC 19623 as Shinella zoogloeoides sp. nov.</title>
        <authorList>
            <person name="Gao J."/>
        </authorList>
    </citation>
    <scope>NUCLEOTIDE SEQUENCE [LARGE SCALE GENOMIC DNA]</scope>
    <source>
        <strain evidence="7 8">DSM 287</strain>
    </source>
</reference>
<dbReference type="SUPFAM" id="SSF88659">
    <property type="entry name" value="Sigma3 and sigma4 domains of RNA polymerase sigma factors"/>
    <property type="match status" value="1"/>
</dbReference>
<dbReference type="InterPro" id="IPR007324">
    <property type="entry name" value="Sugar-bd_dom_put"/>
</dbReference>
<dbReference type="EMBL" id="WUML01000008">
    <property type="protein sequence ID" value="MXO01004.1"/>
    <property type="molecule type" value="Genomic_DNA"/>
</dbReference>
<dbReference type="PANTHER" id="PTHR34294">
    <property type="entry name" value="TRANSCRIPTIONAL REGULATOR-RELATED"/>
    <property type="match status" value="1"/>
</dbReference>
<evidence type="ECO:0000313" key="8">
    <source>
        <dbReference type="Proteomes" id="UP000440304"/>
    </source>
</evidence>
<dbReference type="PANTHER" id="PTHR34294:SF1">
    <property type="entry name" value="TRANSCRIPTIONAL REGULATOR LSRR"/>
    <property type="match status" value="1"/>
</dbReference>